<evidence type="ECO:0000313" key="3">
    <source>
        <dbReference type="Proteomes" id="UP000622405"/>
    </source>
</evidence>
<evidence type="ECO:0000313" key="2">
    <source>
        <dbReference type="EMBL" id="MBC3898694.1"/>
    </source>
</evidence>
<proteinExistence type="predicted"/>
<dbReference type="Proteomes" id="UP000622405">
    <property type="component" value="Unassembled WGS sequence"/>
</dbReference>
<gene>
    <name evidence="2" type="ORF">GH811_03585</name>
</gene>
<dbReference type="Gene3D" id="3.30.70.100">
    <property type="match status" value="1"/>
</dbReference>
<dbReference type="InterPro" id="IPR036163">
    <property type="entry name" value="HMA_dom_sf"/>
</dbReference>
<dbReference type="InterPro" id="IPR006121">
    <property type="entry name" value="HMA_dom"/>
</dbReference>
<name>A0ABR6YU51_9FIRM</name>
<protein>
    <recommendedName>
        <fullName evidence="1">HMA domain-containing protein</fullName>
    </recommendedName>
</protein>
<feature type="domain" description="HMA" evidence="1">
    <location>
        <begin position="5"/>
        <end position="65"/>
    </location>
</feature>
<sequence length="79" mass="8946">MVQMTLNIEGLFGNLCGQELIETITKIDSQADVAVDLPKKNIIIEFDGEVTRLESLIYSVENEGYSITDIKLIIFRYGY</sequence>
<dbReference type="SUPFAM" id="SSF55008">
    <property type="entry name" value="HMA, heavy metal-associated domain"/>
    <property type="match status" value="1"/>
</dbReference>
<accession>A0ABR6YU51</accession>
<dbReference type="EMBL" id="WJBE01000002">
    <property type="protein sequence ID" value="MBC3898694.1"/>
    <property type="molecule type" value="Genomic_DNA"/>
</dbReference>
<reference evidence="2 3" key="1">
    <citation type="journal article" date="2020" name="mSystems">
        <title>Defining Genomic and Predicted Metabolic Features of the Acetobacterium Genus.</title>
        <authorList>
            <person name="Ross D.E."/>
            <person name="Marshall C.W."/>
            <person name="Gulliver D."/>
            <person name="May H.D."/>
            <person name="Norman R.S."/>
        </authorList>
    </citation>
    <scope>NUCLEOTIDE SEQUENCE [LARGE SCALE GENOMIC DNA]</scope>
    <source>
        <strain evidence="2 3">DSM 4132</strain>
    </source>
</reference>
<dbReference type="Pfam" id="PF00403">
    <property type="entry name" value="HMA"/>
    <property type="match status" value="1"/>
</dbReference>
<evidence type="ECO:0000259" key="1">
    <source>
        <dbReference type="Pfam" id="PF00403"/>
    </source>
</evidence>
<comment type="caution">
    <text evidence="2">The sequence shown here is derived from an EMBL/GenBank/DDBJ whole genome shotgun (WGS) entry which is preliminary data.</text>
</comment>
<dbReference type="RefSeq" id="WP_186893311.1">
    <property type="nucleotide sequence ID" value="NZ_WJBE01000002.1"/>
</dbReference>
<organism evidence="2 3">
    <name type="scientific">Acetobacterium malicum</name>
    <dbReference type="NCBI Taxonomy" id="52692"/>
    <lineage>
        <taxon>Bacteria</taxon>
        <taxon>Bacillati</taxon>
        <taxon>Bacillota</taxon>
        <taxon>Clostridia</taxon>
        <taxon>Eubacteriales</taxon>
        <taxon>Eubacteriaceae</taxon>
        <taxon>Acetobacterium</taxon>
    </lineage>
</organism>
<keyword evidence="3" id="KW-1185">Reference proteome</keyword>